<accession>A0A814CUH7</accession>
<proteinExistence type="predicted"/>
<gene>
    <name evidence="2" type="ORF">OKA104_LOCUS31184</name>
    <name evidence="1" type="ORF">VCS650_LOCUS11845</name>
</gene>
<dbReference type="Proteomes" id="UP000663881">
    <property type="component" value="Unassembled WGS sequence"/>
</dbReference>
<organism evidence="1 3">
    <name type="scientific">Adineta steineri</name>
    <dbReference type="NCBI Taxonomy" id="433720"/>
    <lineage>
        <taxon>Eukaryota</taxon>
        <taxon>Metazoa</taxon>
        <taxon>Spiralia</taxon>
        <taxon>Gnathifera</taxon>
        <taxon>Rotifera</taxon>
        <taxon>Eurotatoria</taxon>
        <taxon>Bdelloidea</taxon>
        <taxon>Adinetida</taxon>
        <taxon>Adinetidae</taxon>
        <taxon>Adineta</taxon>
    </lineage>
</organism>
<dbReference type="AlphaFoldDB" id="A0A814CUH7"/>
<comment type="caution">
    <text evidence="1">The sequence shown here is derived from an EMBL/GenBank/DDBJ whole genome shotgun (WGS) entry which is preliminary data.</text>
</comment>
<name>A0A814CUH7_9BILA</name>
<dbReference type="EMBL" id="CAJOAY010003483">
    <property type="protein sequence ID" value="CAF4024627.1"/>
    <property type="molecule type" value="Genomic_DNA"/>
</dbReference>
<evidence type="ECO:0000313" key="3">
    <source>
        <dbReference type="Proteomes" id="UP000663891"/>
    </source>
</evidence>
<sequence>MPDDDIYEFMKEISISPELIYDIGRKPFNDSRTAGYKIGTPPSCSITCCTAAVGTCILCLSGNNASVYCRRRSASSTHGFFYRDANCTLDFRGIENFINGGGSIGPGAGSGGAIVNGNIGGTSCVHHAFKKG</sequence>
<protein>
    <submittedName>
        <fullName evidence="1">Uncharacterized protein</fullName>
    </submittedName>
</protein>
<reference evidence="1" key="1">
    <citation type="submission" date="2021-02" db="EMBL/GenBank/DDBJ databases">
        <authorList>
            <person name="Nowell W R."/>
        </authorList>
    </citation>
    <scope>NUCLEOTIDE SEQUENCE</scope>
</reference>
<dbReference type="Proteomes" id="UP000663891">
    <property type="component" value="Unassembled WGS sequence"/>
</dbReference>
<evidence type="ECO:0000313" key="1">
    <source>
        <dbReference type="EMBL" id="CAF0947036.1"/>
    </source>
</evidence>
<evidence type="ECO:0000313" key="2">
    <source>
        <dbReference type="EMBL" id="CAF4024627.1"/>
    </source>
</evidence>
<dbReference type="EMBL" id="CAJNON010000089">
    <property type="protein sequence ID" value="CAF0947036.1"/>
    <property type="molecule type" value="Genomic_DNA"/>
</dbReference>